<reference evidence="6 7" key="1">
    <citation type="submission" date="2024-03" db="EMBL/GenBank/DDBJ databases">
        <title>Draft genome sequence of Pseudonocardia tropica JCM 19149.</title>
        <authorList>
            <person name="Butdee W."/>
            <person name="Duangmal K."/>
        </authorList>
    </citation>
    <scope>NUCLEOTIDE SEQUENCE [LARGE SCALE GENOMIC DNA]</scope>
    <source>
        <strain evidence="6 7">JCM 19149</strain>
    </source>
</reference>
<dbReference type="GO" id="GO:0008168">
    <property type="term" value="F:methyltransferase activity"/>
    <property type="evidence" value="ECO:0007669"/>
    <property type="project" value="UniProtKB-KW"/>
</dbReference>
<organism evidence="6 7">
    <name type="scientific">Pseudonocardia tropica</name>
    <dbReference type="NCBI Taxonomy" id="681289"/>
    <lineage>
        <taxon>Bacteria</taxon>
        <taxon>Bacillati</taxon>
        <taxon>Actinomycetota</taxon>
        <taxon>Actinomycetes</taxon>
        <taxon>Pseudonocardiales</taxon>
        <taxon>Pseudonocardiaceae</taxon>
        <taxon>Pseudonocardia</taxon>
    </lineage>
</organism>
<keyword evidence="6" id="KW-0808">Transferase</keyword>
<keyword evidence="4 5" id="KW-0472">Membrane</keyword>
<comment type="subcellular location">
    <subcellularLocation>
        <location evidence="1">Endomembrane system</location>
        <topology evidence="1">Multi-pass membrane protein</topology>
    </subcellularLocation>
</comment>
<dbReference type="InterPro" id="IPR007318">
    <property type="entry name" value="Phopholipid_MeTrfase"/>
</dbReference>
<keyword evidence="2 5" id="KW-0812">Transmembrane</keyword>
<dbReference type="GO" id="GO:0032259">
    <property type="term" value="P:methylation"/>
    <property type="evidence" value="ECO:0007669"/>
    <property type="project" value="UniProtKB-KW"/>
</dbReference>
<keyword evidence="3 5" id="KW-1133">Transmembrane helix</keyword>
<gene>
    <name evidence="6" type="ORF">WHI96_27305</name>
</gene>
<keyword evidence="6" id="KW-0489">Methyltransferase</keyword>
<proteinExistence type="predicted"/>
<evidence type="ECO:0000256" key="1">
    <source>
        <dbReference type="ARBA" id="ARBA00004127"/>
    </source>
</evidence>
<dbReference type="Gene3D" id="1.20.120.1630">
    <property type="match status" value="1"/>
</dbReference>
<feature type="transmembrane region" description="Helical" evidence="5">
    <location>
        <begin position="20"/>
        <end position="41"/>
    </location>
</feature>
<dbReference type="Proteomes" id="UP001464923">
    <property type="component" value="Unassembled WGS sequence"/>
</dbReference>
<comment type="caution">
    <text evidence="6">The sequence shown here is derived from an EMBL/GenBank/DDBJ whole genome shotgun (WGS) entry which is preliminary data.</text>
</comment>
<accession>A0ABV1K3Q2</accession>
<keyword evidence="7" id="KW-1185">Reference proteome</keyword>
<protein>
    <submittedName>
        <fullName evidence="6">Methyltransferase</fullName>
    </submittedName>
</protein>
<dbReference type="RefSeq" id="WP_345650389.1">
    <property type="nucleotide sequence ID" value="NZ_BAABLY010000065.1"/>
</dbReference>
<dbReference type="Pfam" id="PF04191">
    <property type="entry name" value="PEMT"/>
    <property type="match status" value="1"/>
</dbReference>
<name>A0ABV1K3Q2_9PSEU</name>
<sequence>MRHPMFSGVLGIVLGEAIAARSLTLLAWFALFALFVAVMVSRVEEPRLARRFGNDYARYRDNVPRWLPRLLSWHASRPSGTD</sequence>
<evidence type="ECO:0000256" key="3">
    <source>
        <dbReference type="ARBA" id="ARBA00022989"/>
    </source>
</evidence>
<evidence type="ECO:0000256" key="4">
    <source>
        <dbReference type="ARBA" id="ARBA00023136"/>
    </source>
</evidence>
<evidence type="ECO:0000256" key="5">
    <source>
        <dbReference type="SAM" id="Phobius"/>
    </source>
</evidence>
<evidence type="ECO:0000256" key="2">
    <source>
        <dbReference type="ARBA" id="ARBA00022692"/>
    </source>
</evidence>
<evidence type="ECO:0000313" key="6">
    <source>
        <dbReference type="EMBL" id="MEQ3542521.1"/>
    </source>
</evidence>
<dbReference type="EMBL" id="JBEDNP010000055">
    <property type="protein sequence ID" value="MEQ3542521.1"/>
    <property type="molecule type" value="Genomic_DNA"/>
</dbReference>
<evidence type="ECO:0000313" key="7">
    <source>
        <dbReference type="Proteomes" id="UP001464923"/>
    </source>
</evidence>